<dbReference type="Pfam" id="PF25254">
    <property type="entry name" value="DUF7856"/>
    <property type="match status" value="1"/>
</dbReference>
<keyword evidence="4" id="KW-1185">Reference proteome</keyword>
<sequence>MRIERNGSVWCGRVIELSGVTPRFDGEQVLDAINGTSDELRVVCEKPGDLHAHVGRLRPGMTLRRSAALAAAARSRGWSAPQDEEYEKIQGRIEELSIPDTDTAAARKRLAETTDEIERQRERVARLQGKVKALREHPERQTSEPYRALERAMQKLSELETEHAAAEQTLERARERQRQRHDRHDERLALEDRAANLARAARKHLCDRLHGEFTRTIESLPGPDDDPVTVALTITRLGEIRAPVVLECDRFDNAQTAADWLNAPVVSL</sequence>
<dbReference type="InterPro" id="IPR001623">
    <property type="entry name" value="DnaJ_domain"/>
</dbReference>
<evidence type="ECO:0000259" key="2">
    <source>
        <dbReference type="PROSITE" id="PS50076"/>
    </source>
</evidence>
<dbReference type="RefSeq" id="WP_124954842.1">
    <property type="nucleotide sequence ID" value="NZ_RRCH01000021.1"/>
</dbReference>
<feature type="coiled-coil region" evidence="1">
    <location>
        <begin position="103"/>
        <end position="187"/>
    </location>
</feature>
<evidence type="ECO:0000313" key="3">
    <source>
        <dbReference type="EMBL" id="RRJ30470.1"/>
    </source>
</evidence>
<dbReference type="OrthoDB" id="272011at2157"/>
<dbReference type="AlphaFoldDB" id="A0A3P3RCN7"/>
<dbReference type="InterPro" id="IPR057178">
    <property type="entry name" value="DUF7856"/>
</dbReference>
<reference evidence="3 4" key="1">
    <citation type="submission" date="2018-11" db="EMBL/GenBank/DDBJ databases">
        <title>Taxonoimc description of Halomarina strain SPP-AMP-1.</title>
        <authorList>
            <person name="Pal Y."/>
            <person name="Srinivasana K."/>
            <person name="Verma A."/>
            <person name="Kumar P."/>
        </authorList>
    </citation>
    <scope>NUCLEOTIDE SEQUENCE [LARGE SCALE GENOMIC DNA]</scope>
    <source>
        <strain evidence="3 4">SPP-AMP-1</strain>
    </source>
</reference>
<dbReference type="PROSITE" id="PS50076">
    <property type="entry name" value="DNAJ_2"/>
    <property type="match status" value="1"/>
</dbReference>
<accession>A0A3P3RCN7</accession>
<dbReference type="EMBL" id="RRCH01000021">
    <property type="protein sequence ID" value="RRJ30470.1"/>
    <property type="molecule type" value="Genomic_DNA"/>
</dbReference>
<evidence type="ECO:0000256" key="1">
    <source>
        <dbReference type="SAM" id="Coils"/>
    </source>
</evidence>
<proteinExistence type="predicted"/>
<feature type="domain" description="J" evidence="2">
    <location>
        <begin position="91"/>
        <end position="185"/>
    </location>
</feature>
<keyword evidence="1" id="KW-0175">Coiled coil</keyword>
<comment type="caution">
    <text evidence="3">The sequence shown here is derived from an EMBL/GenBank/DDBJ whole genome shotgun (WGS) entry which is preliminary data.</text>
</comment>
<organism evidence="3 4">
    <name type="scientific">Halocatena pleomorpha</name>
    <dbReference type="NCBI Taxonomy" id="1785090"/>
    <lineage>
        <taxon>Archaea</taxon>
        <taxon>Methanobacteriati</taxon>
        <taxon>Methanobacteriota</taxon>
        <taxon>Stenosarchaea group</taxon>
        <taxon>Halobacteria</taxon>
        <taxon>Halobacteriales</taxon>
        <taxon>Natronomonadaceae</taxon>
        <taxon>Halocatena</taxon>
    </lineage>
</organism>
<dbReference type="Proteomes" id="UP000282322">
    <property type="component" value="Unassembled WGS sequence"/>
</dbReference>
<name>A0A3P3RCN7_9EURY</name>
<gene>
    <name evidence="3" type="ORF">EIK79_09290</name>
</gene>
<protein>
    <recommendedName>
        <fullName evidence="2">J domain-containing protein</fullName>
    </recommendedName>
</protein>
<evidence type="ECO:0000313" key="4">
    <source>
        <dbReference type="Proteomes" id="UP000282322"/>
    </source>
</evidence>